<dbReference type="RefSeq" id="WP_263051219.1">
    <property type="nucleotide sequence ID" value="NZ_CP106735.1"/>
</dbReference>
<evidence type="ECO:0000313" key="1">
    <source>
        <dbReference type="EMBL" id="UXX79483.1"/>
    </source>
</evidence>
<dbReference type="Proteomes" id="UP001062165">
    <property type="component" value="Chromosome"/>
</dbReference>
<proteinExistence type="predicted"/>
<evidence type="ECO:0000313" key="2">
    <source>
        <dbReference type="Proteomes" id="UP001062165"/>
    </source>
</evidence>
<dbReference type="EMBL" id="CP106735">
    <property type="protein sequence ID" value="UXX79483.1"/>
    <property type="molecule type" value="Genomic_DNA"/>
</dbReference>
<protein>
    <submittedName>
        <fullName evidence="1">Uncharacterized protein</fullName>
    </submittedName>
</protein>
<name>A0ABY6D347_9BACT</name>
<accession>A0ABY6D347</accession>
<keyword evidence="2" id="KW-1185">Reference proteome</keyword>
<reference evidence="1" key="1">
    <citation type="submission" date="2022-10" db="EMBL/GenBank/DDBJ databases">
        <title>Comparative genomics and taxonomic characterization of three novel marine species of genus Reichenbachiella exhibiting antioxidant and polysaccharide degradation activities.</title>
        <authorList>
            <person name="Muhammad N."/>
            <person name="Lee Y.-J."/>
            <person name="Ko J."/>
            <person name="Kim S.-G."/>
        </authorList>
    </citation>
    <scope>NUCLEOTIDE SEQUENCE</scope>
    <source>
        <strain evidence="1">Wsw4-B4</strain>
    </source>
</reference>
<organism evidence="1 2">
    <name type="scientific">Reichenbachiella carrageenanivorans</name>
    <dbReference type="NCBI Taxonomy" id="2979869"/>
    <lineage>
        <taxon>Bacteria</taxon>
        <taxon>Pseudomonadati</taxon>
        <taxon>Bacteroidota</taxon>
        <taxon>Cytophagia</taxon>
        <taxon>Cytophagales</taxon>
        <taxon>Reichenbachiellaceae</taxon>
        <taxon>Reichenbachiella</taxon>
    </lineage>
</organism>
<gene>
    <name evidence="1" type="ORF">N7E81_19230</name>
</gene>
<sequence>MIVTDKEDRFWFFLEDGIDFYIDVNCNVSAFGFSMLIKLNKEESESYRKSGHDFLKELARDIQYYSQSKYKDRHTSGEIGKIAHNAIMAFNKKNRP</sequence>